<evidence type="ECO:0000313" key="12">
    <source>
        <dbReference type="Ensembl" id="ENSDLAP00005077687.1"/>
    </source>
</evidence>
<evidence type="ECO:0000256" key="8">
    <source>
        <dbReference type="ARBA" id="ARBA00022989"/>
    </source>
</evidence>
<accession>A0A8P4KLN2</accession>
<reference evidence="12" key="2">
    <citation type="submission" date="2025-09" db="UniProtKB">
        <authorList>
            <consortium name="Ensembl"/>
        </authorList>
    </citation>
    <scope>IDENTIFICATION</scope>
</reference>
<evidence type="ECO:0000256" key="2">
    <source>
        <dbReference type="ARBA" id="ARBA00008674"/>
    </source>
</evidence>
<evidence type="ECO:0000256" key="5">
    <source>
        <dbReference type="ARBA" id="ARBA00022692"/>
    </source>
</evidence>
<dbReference type="GO" id="GO:0005743">
    <property type="term" value="C:mitochondrial inner membrane"/>
    <property type="evidence" value="ECO:0007669"/>
    <property type="project" value="UniProtKB-SubCell"/>
</dbReference>
<proteinExistence type="inferred from homology"/>
<evidence type="ECO:0000256" key="1">
    <source>
        <dbReference type="ARBA" id="ARBA00004298"/>
    </source>
</evidence>
<keyword evidence="8" id="KW-1133">Transmembrane helix</keyword>
<protein>
    <recommendedName>
        <fullName evidence="11">NADH dehydrogenase [ubiquinone] 1 subunit C2</fullName>
    </recommendedName>
</protein>
<dbReference type="AlphaFoldDB" id="A0A8P4KLN2"/>
<evidence type="ECO:0000256" key="3">
    <source>
        <dbReference type="ARBA" id="ARBA00022448"/>
    </source>
</evidence>
<dbReference type="OrthoDB" id="6329847at2759"/>
<keyword evidence="10 11" id="KW-0472">Membrane</keyword>
<evidence type="ECO:0000256" key="9">
    <source>
        <dbReference type="ARBA" id="ARBA00023128"/>
    </source>
</evidence>
<evidence type="ECO:0000256" key="4">
    <source>
        <dbReference type="ARBA" id="ARBA00022660"/>
    </source>
</evidence>
<organism evidence="12 13">
    <name type="scientific">Dicentrarchus labrax</name>
    <name type="common">European seabass</name>
    <name type="synonym">Morone labrax</name>
    <dbReference type="NCBI Taxonomy" id="13489"/>
    <lineage>
        <taxon>Eukaryota</taxon>
        <taxon>Metazoa</taxon>
        <taxon>Chordata</taxon>
        <taxon>Craniata</taxon>
        <taxon>Vertebrata</taxon>
        <taxon>Euteleostomi</taxon>
        <taxon>Actinopterygii</taxon>
        <taxon>Neopterygii</taxon>
        <taxon>Teleostei</taxon>
        <taxon>Neoteleostei</taxon>
        <taxon>Acanthomorphata</taxon>
        <taxon>Eupercaria</taxon>
        <taxon>Moronidae</taxon>
        <taxon>Dicentrarchus</taxon>
    </lineage>
</organism>
<keyword evidence="13" id="KW-1185">Reference proteome</keyword>
<dbReference type="RefSeq" id="XP_051252875.1">
    <property type="nucleotide sequence ID" value="XM_051396915.1"/>
</dbReference>
<evidence type="ECO:0000313" key="13">
    <source>
        <dbReference type="Proteomes" id="UP000694389"/>
    </source>
</evidence>
<keyword evidence="6 11" id="KW-0999">Mitochondrion inner membrane</keyword>
<evidence type="ECO:0000256" key="11">
    <source>
        <dbReference type="PIRNR" id="PIRNR017834"/>
    </source>
</evidence>
<dbReference type="GeneTree" id="ENSGT00390000010352"/>
<comment type="similarity">
    <text evidence="2 11">Belongs to the complex I NDUFC2 subunit family.</text>
</comment>
<dbReference type="GO" id="GO:0006120">
    <property type="term" value="P:mitochondrial electron transport, NADH to ubiquinone"/>
    <property type="evidence" value="ECO:0007669"/>
    <property type="project" value="InterPro"/>
</dbReference>
<dbReference type="GeneID" id="127361866"/>
<dbReference type="PANTHER" id="PTHR13099">
    <property type="entry name" value="NADH-UBIQUINONE OXIDOREDUCTASE SUBUNIT B14.5B"/>
    <property type="match status" value="1"/>
</dbReference>
<sequence>MVFLPDEGKCLPPPGVVNRCSVWLAGVGWCSAMLHNAVNHRPPLKAGVHRQVLMATVGWFIGYHLTKYENYIYAKHDREMNGYIKLHPEEFPAKEKKTFAEIVMPFYPVR</sequence>
<evidence type="ECO:0000256" key="10">
    <source>
        <dbReference type="ARBA" id="ARBA00023136"/>
    </source>
</evidence>
<comment type="subcellular location">
    <subcellularLocation>
        <location evidence="1">Mitochondrion inner membrane</location>
        <topology evidence="1">Single-pass membrane protein</topology>
        <orientation evidence="1">Matrix side</orientation>
    </subcellularLocation>
</comment>
<reference evidence="12" key="1">
    <citation type="submission" date="2025-08" db="UniProtKB">
        <authorList>
            <consortium name="Ensembl"/>
        </authorList>
    </citation>
    <scope>IDENTIFICATION</scope>
</reference>
<name>A0A8P4KLN2_DICLA</name>
<evidence type="ECO:0000256" key="7">
    <source>
        <dbReference type="ARBA" id="ARBA00022982"/>
    </source>
</evidence>
<comment type="function">
    <text evidence="11">Accessory subunit of the mitochondrial membrane respiratory chain NADH dehydrogenase (Complex I), that is believed not to be involved in catalysis. Complex I functions in the transfer of electrons from NADH to the respiratory chain. The immediate electron acceptor for the enzyme is believed to be ubiquinone.</text>
</comment>
<dbReference type="CTD" id="4718"/>
<keyword evidence="7 11" id="KW-0249">Electron transport</keyword>
<dbReference type="OMA" id="WFIGYHI"/>
<dbReference type="InterPro" id="IPR009423">
    <property type="entry name" value="NDUC2"/>
</dbReference>
<dbReference type="PIRSF" id="PIRSF017834">
    <property type="entry name" value="NADH-UbQ_OxRdtase_b14.5b"/>
    <property type="match status" value="1"/>
</dbReference>
<keyword evidence="3 11" id="KW-0813">Transport</keyword>
<keyword evidence="9 11" id="KW-0496">Mitochondrion</keyword>
<dbReference type="Proteomes" id="UP000694389">
    <property type="component" value="Unassembled WGS sequence"/>
</dbReference>
<dbReference type="PANTHER" id="PTHR13099:SF0">
    <property type="entry name" value="NADH DEHYDROGENASE [UBIQUINONE] 1 SUBUNIT C2-RELATED"/>
    <property type="match status" value="1"/>
</dbReference>
<gene>
    <name evidence="12" type="primary">ndufc2</name>
</gene>
<evidence type="ECO:0000256" key="6">
    <source>
        <dbReference type="ARBA" id="ARBA00022792"/>
    </source>
</evidence>
<keyword evidence="4 11" id="KW-0679">Respiratory chain</keyword>
<dbReference type="Ensembl" id="ENSDLAT00005082043.1">
    <property type="protein sequence ID" value="ENSDLAP00005077687.1"/>
    <property type="gene ID" value="ENSDLAG00005028681.1"/>
</dbReference>
<keyword evidence="5" id="KW-0812">Transmembrane</keyword>
<dbReference type="Pfam" id="PF06374">
    <property type="entry name" value="NDUF_C2"/>
    <property type="match status" value="1"/>
</dbReference>